<dbReference type="Gene3D" id="2.10.270.10">
    <property type="entry name" value="Cholin Binding"/>
    <property type="match status" value="4"/>
</dbReference>
<feature type="region of interest" description="Disordered" evidence="2">
    <location>
        <begin position="452"/>
        <end position="473"/>
    </location>
</feature>
<feature type="chain" id="PRO_5038924363" evidence="3">
    <location>
        <begin position="28"/>
        <end position="473"/>
    </location>
</feature>
<dbReference type="OrthoDB" id="9809878at2"/>
<gene>
    <name evidence="4" type="ORF">BXY41_113142</name>
</gene>
<keyword evidence="5" id="KW-1185">Reference proteome</keyword>
<reference evidence="4 5" key="1">
    <citation type="submission" date="2018-02" db="EMBL/GenBank/DDBJ databases">
        <title>Genomic Encyclopedia of Archaeal and Bacterial Type Strains, Phase II (KMG-II): from individual species to whole genera.</title>
        <authorList>
            <person name="Goeker M."/>
        </authorList>
    </citation>
    <scope>NUCLEOTIDE SEQUENCE [LARGE SCALE GENOMIC DNA]</scope>
    <source>
        <strain evidence="4 5">DSM 3808</strain>
    </source>
</reference>
<dbReference type="RefSeq" id="WP_104438912.1">
    <property type="nucleotide sequence ID" value="NZ_PTJA01000013.1"/>
</dbReference>
<dbReference type="EMBL" id="PTJA01000013">
    <property type="protein sequence ID" value="PPK78810.1"/>
    <property type="molecule type" value="Genomic_DNA"/>
</dbReference>
<feature type="signal peptide" evidence="3">
    <location>
        <begin position="1"/>
        <end position="27"/>
    </location>
</feature>
<name>A0A2S6HMV3_9FIRM</name>
<dbReference type="Pfam" id="PF01473">
    <property type="entry name" value="Choline_bind_1"/>
    <property type="match status" value="2"/>
</dbReference>
<evidence type="ECO:0000313" key="5">
    <source>
        <dbReference type="Proteomes" id="UP000237749"/>
    </source>
</evidence>
<accession>A0A2S6HMV3</accession>
<dbReference type="Proteomes" id="UP000237749">
    <property type="component" value="Unassembled WGS sequence"/>
</dbReference>
<proteinExistence type="predicted"/>
<evidence type="ECO:0000256" key="1">
    <source>
        <dbReference type="ARBA" id="ARBA00022737"/>
    </source>
</evidence>
<evidence type="ECO:0000256" key="3">
    <source>
        <dbReference type="SAM" id="SignalP"/>
    </source>
</evidence>
<comment type="caution">
    <text evidence="4">The sequence shown here is derived from an EMBL/GenBank/DDBJ whole genome shotgun (WGS) entry which is preliminary data.</text>
</comment>
<sequence>MKKQKLKWLIPCAAAIFTIGASMTSFAAQGWSEENGSWVYYDKSGDMTTEAWRKSGDNWFYLDSDGQLATNQIIETDDNYYYVNSVGAMVTDEWREVASDSDDEDAADTNWYYFGSNGKAYKASTNGKTNFKSIKIANGETHSYAFDTEGKMLYGWLDDASTRVTGDDAWKEGIYYCGDASDGARVDGWKSIEVEDDTDKDDNFNGSYWFYFGSNGKKTTDTTKTINGKKYRFNENGAAKYDWYEATPASTSTASSSNQFYNLPEECWQAKGWFKAVPSEELDAKGHEDDTQYWFYANNDGNLVKSQIKTIDGIRYAFNEMGEMLHGLYKLNVTGNVIDSYDEIETESELPGVDDTGLVYYFGNSPKEGAMATGKTTIDLDGETYTFNFRKSGSNKGAGYNGITDDSIYIQGRLLKADKDEKYKVVEFNGKEYLISTSGKLAKSKTNVKDGDEKYYSTNSDGTIKASGYDKLK</sequence>
<keyword evidence="3" id="KW-0732">Signal</keyword>
<evidence type="ECO:0000313" key="4">
    <source>
        <dbReference type="EMBL" id="PPK78810.1"/>
    </source>
</evidence>
<protein>
    <submittedName>
        <fullName evidence="4">Putative cell wall binding repeat protein</fullName>
    </submittedName>
</protein>
<evidence type="ECO:0000256" key="2">
    <source>
        <dbReference type="SAM" id="MobiDB-lite"/>
    </source>
</evidence>
<dbReference type="AlphaFoldDB" id="A0A2S6HMV3"/>
<organism evidence="4 5">
    <name type="scientific">Lacrimispora xylanisolvens</name>
    <dbReference type="NCBI Taxonomy" id="384636"/>
    <lineage>
        <taxon>Bacteria</taxon>
        <taxon>Bacillati</taxon>
        <taxon>Bacillota</taxon>
        <taxon>Clostridia</taxon>
        <taxon>Lachnospirales</taxon>
        <taxon>Lachnospiraceae</taxon>
        <taxon>Lacrimispora</taxon>
    </lineage>
</organism>
<dbReference type="InterPro" id="IPR018337">
    <property type="entry name" value="Cell_wall/Cho-bd_repeat"/>
</dbReference>
<keyword evidence="1" id="KW-0677">Repeat</keyword>
<dbReference type="Pfam" id="PF19127">
    <property type="entry name" value="Choline_bind_3"/>
    <property type="match status" value="1"/>
</dbReference>
<dbReference type="SUPFAM" id="SSF69360">
    <property type="entry name" value="Cell wall binding repeat"/>
    <property type="match status" value="3"/>
</dbReference>